<keyword evidence="3 12" id="KW-0147">Chitin-binding</keyword>
<keyword evidence="16" id="KW-1185">Reference proteome</keyword>
<comment type="caution">
    <text evidence="12">Lacks conserved residue(s) required for the propagation of feature annotation.</text>
</comment>
<keyword evidence="8 12" id="KW-1015">Disulfide bond</keyword>
<dbReference type="PIRSF" id="PIRSF001060">
    <property type="entry name" value="Endochitinase"/>
    <property type="match status" value="1"/>
</dbReference>
<comment type="caution">
    <text evidence="15">The sequence shown here is derived from an EMBL/GenBank/DDBJ whole genome shotgun (WGS) entry which is preliminary data.</text>
</comment>
<evidence type="ECO:0000313" key="15">
    <source>
        <dbReference type="EMBL" id="KAG6668457.1"/>
    </source>
</evidence>
<feature type="domain" description="Chitin-binding type-1" evidence="14">
    <location>
        <begin position="32"/>
        <end position="67"/>
    </location>
</feature>
<feature type="disulfide bond" evidence="12">
    <location>
        <begin position="42"/>
        <end position="56"/>
    </location>
</feature>
<dbReference type="GO" id="GO:0008843">
    <property type="term" value="F:endochitinase activity"/>
    <property type="evidence" value="ECO:0007669"/>
    <property type="project" value="UniProtKB-EC"/>
</dbReference>
<dbReference type="GO" id="GO:0008061">
    <property type="term" value="F:chitin binding"/>
    <property type="evidence" value="ECO:0007669"/>
    <property type="project" value="UniProtKB-UniRule"/>
</dbReference>
<evidence type="ECO:0000256" key="11">
    <source>
        <dbReference type="ARBA" id="ARBA00023326"/>
    </source>
</evidence>
<evidence type="ECO:0000256" key="7">
    <source>
        <dbReference type="ARBA" id="ARBA00023024"/>
    </source>
</evidence>
<gene>
    <name evidence="15" type="ORF">CIPAW_01G171700</name>
</gene>
<evidence type="ECO:0000256" key="10">
    <source>
        <dbReference type="ARBA" id="ARBA00023295"/>
    </source>
</evidence>
<dbReference type="CDD" id="cd00035">
    <property type="entry name" value="ChtBD1"/>
    <property type="match status" value="1"/>
</dbReference>
<dbReference type="InterPro" id="IPR016283">
    <property type="entry name" value="Glyco_hydro_19"/>
</dbReference>
<keyword evidence="10" id="KW-0326">Glycosidase</keyword>
<organism evidence="15 16">
    <name type="scientific">Carya illinoinensis</name>
    <name type="common">Pecan</name>
    <dbReference type="NCBI Taxonomy" id="32201"/>
    <lineage>
        <taxon>Eukaryota</taxon>
        <taxon>Viridiplantae</taxon>
        <taxon>Streptophyta</taxon>
        <taxon>Embryophyta</taxon>
        <taxon>Tracheophyta</taxon>
        <taxon>Spermatophyta</taxon>
        <taxon>Magnoliopsida</taxon>
        <taxon>eudicotyledons</taxon>
        <taxon>Gunneridae</taxon>
        <taxon>Pentapetalae</taxon>
        <taxon>rosids</taxon>
        <taxon>fabids</taxon>
        <taxon>Fagales</taxon>
        <taxon>Juglandaceae</taxon>
        <taxon>Carya</taxon>
    </lineage>
</organism>
<reference evidence="15" key="1">
    <citation type="submission" date="2020-12" db="EMBL/GenBank/DDBJ databases">
        <title>WGS assembly of Carya illinoinensis cv. Pawnee.</title>
        <authorList>
            <person name="Platts A."/>
            <person name="Shu S."/>
            <person name="Wright S."/>
            <person name="Barry K."/>
            <person name="Edger P."/>
            <person name="Pires J.C."/>
            <person name="Schmutz J."/>
        </authorList>
    </citation>
    <scope>NUCLEOTIDE SEQUENCE</scope>
    <source>
        <tissue evidence="15">Leaf</tissue>
    </source>
</reference>
<dbReference type="GO" id="GO:0000272">
    <property type="term" value="P:polysaccharide catabolic process"/>
    <property type="evidence" value="ECO:0007669"/>
    <property type="project" value="UniProtKB-KW"/>
</dbReference>
<evidence type="ECO:0000256" key="5">
    <source>
        <dbReference type="ARBA" id="ARBA00022801"/>
    </source>
</evidence>
<dbReference type="PANTHER" id="PTHR22595">
    <property type="entry name" value="CHITINASE-RELATED"/>
    <property type="match status" value="1"/>
</dbReference>
<sequence length="277" mass="30858">MPVALSMKKHLLTLILIGIIAGAFPRYGIEAQSICGCRPDECCNPWSYCGTTDEYCGDGCQWGPCYQSPELNDVSVSDVVTLEFFDGIISQADASCAGKNFYSRAAFLEALGSYNQFGRIGSTNDSMREIAAFFGHVTHETGHFCYLEEIDGPSKNYCDDRFEEYPCNLNKSYHGRGPLQLSWNLNYGASGNNIGFDGLNFPETVINDPVISFKTALWYWMNYAHPYMDLGFGVTIASMKGGHECFDENPEAVQKRVEYYTEYCKQLGVDPGDDLTC</sequence>
<dbReference type="EMBL" id="CM031809">
    <property type="protein sequence ID" value="KAG6668457.1"/>
    <property type="molecule type" value="Genomic_DNA"/>
</dbReference>
<evidence type="ECO:0000313" key="16">
    <source>
        <dbReference type="Proteomes" id="UP000811609"/>
    </source>
</evidence>
<dbReference type="CDD" id="cd00325">
    <property type="entry name" value="chitinase_GH19"/>
    <property type="match status" value="1"/>
</dbReference>
<feature type="disulfide bond" evidence="12">
    <location>
        <begin position="37"/>
        <end position="49"/>
    </location>
</feature>
<dbReference type="PROSITE" id="PS00774">
    <property type="entry name" value="CHITINASE_19_2"/>
    <property type="match status" value="1"/>
</dbReference>
<feature type="chain" id="PRO_5035763963" description="chitinase" evidence="13">
    <location>
        <begin position="32"/>
        <end position="277"/>
    </location>
</feature>
<dbReference type="InterPro" id="IPR001002">
    <property type="entry name" value="Chitin-bd_1"/>
</dbReference>
<evidence type="ECO:0000256" key="8">
    <source>
        <dbReference type="ARBA" id="ARBA00023157"/>
    </source>
</evidence>
<dbReference type="AlphaFoldDB" id="A0A8T1RMS4"/>
<comment type="catalytic activity">
    <reaction evidence="1">
        <text>Random endo-hydrolysis of N-acetyl-beta-D-glucosaminide (1-&gt;4)-beta-linkages in chitin and chitodextrins.</text>
        <dbReference type="EC" id="3.2.1.14"/>
    </reaction>
</comment>
<dbReference type="PROSITE" id="PS50941">
    <property type="entry name" value="CHIT_BIND_I_2"/>
    <property type="match status" value="1"/>
</dbReference>
<evidence type="ECO:0000259" key="14">
    <source>
        <dbReference type="PROSITE" id="PS50941"/>
    </source>
</evidence>
<feature type="signal peptide" evidence="13">
    <location>
        <begin position="1"/>
        <end position="31"/>
    </location>
</feature>
<evidence type="ECO:0000256" key="12">
    <source>
        <dbReference type="PROSITE-ProRule" id="PRU00261"/>
    </source>
</evidence>
<keyword evidence="7" id="KW-0146">Chitin degradation</keyword>
<evidence type="ECO:0000256" key="2">
    <source>
        <dbReference type="ARBA" id="ARBA00012729"/>
    </source>
</evidence>
<dbReference type="FunFam" id="1.10.530.10:FF:000052">
    <property type="entry name" value="Endochitinase PR4"/>
    <property type="match status" value="1"/>
</dbReference>
<proteinExistence type="predicted"/>
<dbReference type="InterPro" id="IPR000726">
    <property type="entry name" value="Glyco_hydro_19_cat"/>
</dbReference>
<protein>
    <recommendedName>
        <fullName evidence="2">chitinase</fullName>
        <ecNumber evidence="2">3.2.1.14</ecNumber>
    </recommendedName>
</protein>
<dbReference type="FunFam" id="3.30.20.10:FF:000001">
    <property type="entry name" value="Endochitinase (Chitinase)"/>
    <property type="match status" value="1"/>
</dbReference>
<dbReference type="PANTHER" id="PTHR22595:SF193">
    <property type="entry name" value="ENDOCHITINASE EP3"/>
    <property type="match status" value="1"/>
</dbReference>
<dbReference type="GO" id="GO:0016998">
    <property type="term" value="P:cell wall macromolecule catabolic process"/>
    <property type="evidence" value="ECO:0007669"/>
    <property type="project" value="InterPro"/>
</dbReference>
<keyword evidence="4 13" id="KW-0732">Signal</keyword>
<evidence type="ECO:0000256" key="13">
    <source>
        <dbReference type="SAM" id="SignalP"/>
    </source>
</evidence>
<dbReference type="Pfam" id="PF00182">
    <property type="entry name" value="Glyco_hydro_19"/>
    <property type="match status" value="2"/>
</dbReference>
<dbReference type="PROSITE" id="PS00773">
    <property type="entry name" value="CHITINASE_19_1"/>
    <property type="match status" value="1"/>
</dbReference>
<dbReference type="SMART" id="SM00270">
    <property type="entry name" value="ChtBD1"/>
    <property type="match status" value="1"/>
</dbReference>
<keyword evidence="6" id="KW-0611">Plant defense</keyword>
<keyword evidence="9" id="KW-0119">Carbohydrate metabolism</keyword>
<keyword evidence="11" id="KW-0624">Polysaccharide degradation</keyword>
<dbReference type="GO" id="GO:0006952">
    <property type="term" value="P:defense response"/>
    <property type="evidence" value="ECO:0007669"/>
    <property type="project" value="UniProtKB-KW"/>
</dbReference>
<accession>A0A8T1RMS4</accession>
<evidence type="ECO:0000256" key="1">
    <source>
        <dbReference type="ARBA" id="ARBA00000822"/>
    </source>
</evidence>
<evidence type="ECO:0000256" key="3">
    <source>
        <dbReference type="ARBA" id="ARBA00022669"/>
    </source>
</evidence>
<evidence type="ECO:0000256" key="4">
    <source>
        <dbReference type="ARBA" id="ARBA00022729"/>
    </source>
</evidence>
<evidence type="ECO:0000256" key="9">
    <source>
        <dbReference type="ARBA" id="ARBA00023277"/>
    </source>
</evidence>
<dbReference type="Proteomes" id="UP000811609">
    <property type="component" value="Chromosome 1"/>
</dbReference>
<keyword evidence="5" id="KW-0378">Hydrolase</keyword>
<name>A0A8T1RMS4_CARIL</name>
<dbReference type="EC" id="3.2.1.14" evidence="2"/>
<evidence type="ECO:0000256" key="6">
    <source>
        <dbReference type="ARBA" id="ARBA00022821"/>
    </source>
</evidence>
<dbReference type="GO" id="GO:0006032">
    <property type="term" value="P:chitin catabolic process"/>
    <property type="evidence" value="ECO:0007669"/>
    <property type="project" value="UniProtKB-KW"/>
</dbReference>